<dbReference type="InterPro" id="IPR025420">
    <property type="entry name" value="DUF4143"/>
</dbReference>
<organism evidence="2">
    <name type="scientific">marine sediment metagenome</name>
    <dbReference type="NCBI Taxonomy" id="412755"/>
    <lineage>
        <taxon>unclassified sequences</taxon>
        <taxon>metagenomes</taxon>
        <taxon>ecological metagenomes</taxon>
    </lineage>
</organism>
<sequence>MLRYLVDTHSEQKYLILGSASRDLIRQSSESLAGRIAYYNLGGFRITDFPDHPVKRLWLRGGFPRSESESWRENYIKAFLERDIPQLGVNIPARTLRRFWIMLSHYHGEILNHSELGRSFGISDKTVKQYINILEGTFMIRVLMPWHVNVGKRLVKSPKLYLRDSGIFHSLQTIDSYERLMLHNKVGASWEGFVLEEICKVIGKDDIYYWRTHTGAEVDLFWQNKGENWGVEIKYNDAPRLTKSIINGIKDLDLKHLWV</sequence>
<dbReference type="PANTHER" id="PTHR43566">
    <property type="entry name" value="CONSERVED PROTEIN"/>
    <property type="match status" value="1"/>
</dbReference>
<feature type="non-terminal residue" evidence="2">
    <location>
        <position position="259"/>
    </location>
</feature>
<dbReference type="Pfam" id="PF13635">
    <property type="entry name" value="DUF4143"/>
    <property type="match status" value="1"/>
</dbReference>
<dbReference type="AlphaFoldDB" id="A0A0F9EKH4"/>
<protein>
    <recommendedName>
        <fullName evidence="1">DUF4143 domain-containing protein</fullName>
    </recommendedName>
</protein>
<accession>A0A0F9EKH4</accession>
<dbReference type="EMBL" id="LAZR01036616">
    <property type="protein sequence ID" value="KKL24383.1"/>
    <property type="molecule type" value="Genomic_DNA"/>
</dbReference>
<proteinExistence type="predicted"/>
<dbReference type="PANTHER" id="PTHR43566:SF2">
    <property type="entry name" value="DUF4143 DOMAIN-CONTAINING PROTEIN"/>
    <property type="match status" value="1"/>
</dbReference>
<evidence type="ECO:0000313" key="2">
    <source>
        <dbReference type="EMBL" id="KKL24383.1"/>
    </source>
</evidence>
<evidence type="ECO:0000259" key="1">
    <source>
        <dbReference type="Pfam" id="PF13635"/>
    </source>
</evidence>
<reference evidence="2" key="1">
    <citation type="journal article" date="2015" name="Nature">
        <title>Complex archaea that bridge the gap between prokaryotes and eukaryotes.</title>
        <authorList>
            <person name="Spang A."/>
            <person name="Saw J.H."/>
            <person name="Jorgensen S.L."/>
            <person name="Zaremba-Niedzwiedzka K."/>
            <person name="Martijn J."/>
            <person name="Lind A.E."/>
            <person name="van Eijk R."/>
            <person name="Schleper C."/>
            <person name="Guy L."/>
            <person name="Ettema T.J."/>
        </authorList>
    </citation>
    <scope>NUCLEOTIDE SEQUENCE</scope>
</reference>
<feature type="domain" description="DUF4143" evidence="1">
    <location>
        <begin position="81"/>
        <end position="236"/>
    </location>
</feature>
<comment type="caution">
    <text evidence="2">The sequence shown here is derived from an EMBL/GenBank/DDBJ whole genome shotgun (WGS) entry which is preliminary data.</text>
</comment>
<name>A0A0F9EKH4_9ZZZZ</name>
<gene>
    <name evidence="2" type="ORF">LCGC14_2415860</name>
</gene>